<organism evidence="6 7">
    <name type="scientific">Raphidocelis subcapitata</name>
    <dbReference type="NCBI Taxonomy" id="307507"/>
    <lineage>
        <taxon>Eukaryota</taxon>
        <taxon>Viridiplantae</taxon>
        <taxon>Chlorophyta</taxon>
        <taxon>core chlorophytes</taxon>
        <taxon>Chlorophyceae</taxon>
        <taxon>CS clade</taxon>
        <taxon>Sphaeropleales</taxon>
        <taxon>Selenastraceae</taxon>
        <taxon>Raphidocelis</taxon>
    </lineage>
</organism>
<dbReference type="SUPFAM" id="SSF48371">
    <property type="entry name" value="ARM repeat"/>
    <property type="match status" value="1"/>
</dbReference>
<dbReference type="OrthoDB" id="341421at2759"/>
<evidence type="ECO:0000259" key="5">
    <source>
        <dbReference type="PROSITE" id="PS50865"/>
    </source>
</evidence>
<feature type="domain" description="MYND-type" evidence="5">
    <location>
        <begin position="462"/>
        <end position="507"/>
    </location>
</feature>
<dbReference type="Pfam" id="PF01753">
    <property type="entry name" value="zf-MYND"/>
    <property type="match status" value="1"/>
</dbReference>
<comment type="caution">
    <text evidence="6">The sequence shown here is derived from an EMBL/GenBank/DDBJ whole genome shotgun (WGS) entry which is preliminary data.</text>
</comment>
<dbReference type="Gene3D" id="6.10.140.2220">
    <property type="match status" value="1"/>
</dbReference>
<dbReference type="EMBL" id="BDRX01000089">
    <property type="protein sequence ID" value="GBF96963.1"/>
    <property type="molecule type" value="Genomic_DNA"/>
</dbReference>
<accession>A0A2V0PGD4</accession>
<evidence type="ECO:0000256" key="2">
    <source>
        <dbReference type="ARBA" id="ARBA00022771"/>
    </source>
</evidence>
<keyword evidence="7" id="KW-1185">Reference proteome</keyword>
<dbReference type="InParanoid" id="A0A2V0PGD4"/>
<dbReference type="SUPFAM" id="SSF144232">
    <property type="entry name" value="HIT/MYND zinc finger-like"/>
    <property type="match status" value="1"/>
</dbReference>
<evidence type="ECO:0000256" key="3">
    <source>
        <dbReference type="ARBA" id="ARBA00022833"/>
    </source>
</evidence>
<reference evidence="6 7" key="1">
    <citation type="journal article" date="2018" name="Sci. Rep.">
        <title>Raphidocelis subcapitata (=Pseudokirchneriella subcapitata) provides an insight into genome evolution and environmental adaptations in the Sphaeropleales.</title>
        <authorList>
            <person name="Suzuki S."/>
            <person name="Yamaguchi H."/>
            <person name="Nakajima N."/>
            <person name="Kawachi M."/>
        </authorList>
    </citation>
    <scope>NUCLEOTIDE SEQUENCE [LARGE SCALE GENOMIC DNA]</scope>
    <source>
        <strain evidence="6 7">NIES-35</strain>
    </source>
</reference>
<dbReference type="InterPro" id="IPR002893">
    <property type="entry name" value="Znf_MYND"/>
</dbReference>
<dbReference type="InterPro" id="IPR016024">
    <property type="entry name" value="ARM-type_fold"/>
</dbReference>
<sequence length="574" mass="55055">MAAGGTPSYSSAASSAAAALFAIATAGADAARKIATAEGAVEALVSALGKGGEMSSHTCAALANIAAVDEEHARRVAAEPGAVPALLFALAGRYGEGAAGSAADCLMEISRLDGPYRTCIYDAPNAVPALAAALSRGGERPAIAAAGLLADAARASQAHAAALVEAPGGTLPALVSGATCRSAGGAAAVVSSSLALARVAYVAAEMPLPFAQQRYAIAALVAALRAPPDEAVPPESAILMQSHLAGGLFALAEASDDCARAIGSAAGAALALSRVLNCGADTPVAVAAAAIGRVATVSHGFAKLAAEEPGLLPGLVSLASAQPADRATAGLCSLTLVATASRELAARVAAEPGALSAALAALHRPGEDDDVITAGKQLLTTAATNAPAAACELARLLAPPDGPYAATAHAVLGSRLLGLTPAAVDALDAAVYDAWVLQTRLAALEELAAAAAAEAAARPRACAACRRPPADDLKLHPCAGCSGGPAGVLYCSPACQRADWGRHRPYCRCAAAVKAAAAADAAEAAAAAEAGASGGAASPAAAAGAAASPATAAAGAAASPAAAAEAPGPAAASD</sequence>
<protein>
    <recommendedName>
        <fullName evidence="5">MYND-type domain-containing protein</fullName>
    </recommendedName>
</protein>
<evidence type="ECO:0000256" key="4">
    <source>
        <dbReference type="PROSITE-ProRule" id="PRU00134"/>
    </source>
</evidence>
<evidence type="ECO:0000313" key="7">
    <source>
        <dbReference type="Proteomes" id="UP000247498"/>
    </source>
</evidence>
<keyword evidence="1" id="KW-0479">Metal-binding</keyword>
<dbReference type="AlphaFoldDB" id="A0A2V0PGD4"/>
<dbReference type="Gene3D" id="1.25.10.10">
    <property type="entry name" value="Leucine-rich Repeat Variant"/>
    <property type="match status" value="2"/>
</dbReference>
<proteinExistence type="predicted"/>
<keyword evidence="2 4" id="KW-0863">Zinc-finger</keyword>
<keyword evidence="3" id="KW-0862">Zinc</keyword>
<dbReference type="InterPro" id="IPR011989">
    <property type="entry name" value="ARM-like"/>
</dbReference>
<gene>
    <name evidence="6" type="ORF">Rsub_09043</name>
</gene>
<evidence type="ECO:0000313" key="6">
    <source>
        <dbReference type="EMBL" id="GBF96963.1"/>
    </source>
</evidence>
<dbReference type="PROSITE" id="PS50865">
    <property type="entry name" value="ZF_MYND_2"/>
    <property type="match status" value="1"/>
</dbReference>
<evidence type="ECO:0000256" key="1">
    <source>
        <dbReference type="ARBA" id="ARBA00022723"/>
    </source>
</evidence>
<name>A0A2V0PGD4_9CHLO</name>
<dbReference type="GO" id="GO:0008270">
    <property type="term" value="F:zinc ion binding"/>
    <property type="evidence" value="ECO:0007669"/>
    <property type="project" value="UniProtKB-KW"/>
</dbReference>
<dbReference type="Proteomes" id="UP000247498">
    <property type="component" value="Unassembled WGS sequence"/>
</dbReference>